<organism evidence="1 2">
    <name type="scientific">Panagrolaimus sp. ES5</name>
    <dbReference type="NCBI Taxonomy" id="591445"/>
    <lineage>
        <taxon>Eukaryota</taxon>
        <taxon>Metazoa</taxon>
        <taxon>Ecdysozoa</taxon>
        <taxon>Nematoda</taxon>
        <taxon>Chromadorea</taxon>
        <taxon>Rhabditida</taxon>
        <taxon>Tylenchina</taxon>
        <taxon>Panagrolaimomorpha</taxon>
        <taxon>Panagrolaimoidea</taxon>
        <taxon>Panagrolaimidae</taxon>
        <taxon>Panagrolaimus</taxon>
    </lineage>
</organism>
<accession>A0AC34FSQ4</accession>
<protein>
    <submittedName>
        <fullName evidence="2">RNA-directed RNA polymerase</fullName>
    </submittedName>
</protein>
<sequence length="584" mass="68201">MIFCNVSFRGYSQNNLQKFDEFLLKHNFESIENFTKVSSSHHDTDIYGMDEHDEYQYSFTLKEVTKKISCEGTCVSIAELNCVLDQYQYELKEVDLDKNALYSFTLKSKDFYPKEFSLQSIFPVHRVVFGNIFNKNFFNPVLAVRSEKKSSALQEFLRTQKSFPDFVYNMGTLFEHDQKSFSVFFNDFYGDSARVIELKVPYSSIRRIIASMSYIDSTVQCGITFQLAFPPLVFPHRQQSNGTNENDPKFFIRNRYPTWNGNFAKEEDICLSTCLAIDCYDMEPCSVLSTLDRLQKITGKEIEFGDRISDNKSFLKHRFYEKDFLQIPEMLPENLQKLKDPKYFSLHRFYEKDFLQIPEMLPENLQKLKDPKYFSLVYAIESIVCRGGEVYDYFFRKPNPCFETFLQLVSEKFESDLQREPNKKLTKTVRALELMFEKFDYLLDIPEPITFFTKCYEQLSEFESTSELIKKGFMRVRKIIVTPTRVLLCNPDIVAGNRCLRMCGSDNMIRVIFRDDNSSKLYGVQRILISKTVENFLKFPLCIAIPDYVGGEDANGNPYTFSDGVGIMSREIAKKIAIDLGYPD</sequence>
<evidence type="ECO:0000313" key="1">
    <source>
        <dbReference type="Proteomes" id="UP000887579"/>
    </source>
</evidence>
<proteinExistence type="predicted"/>
<name>A0AC34FSQ4_9BILA</name>
<reference evidence="2" key="1">
    <citation type="submission" date="2022-11" db="UniProtKB">
        <authorList>
            <consortium name="WormBaseParasite"/>
        </authorList>
    </citation>
    <scope>IDENTIFICATION</scope>
</reference>
<dbReference type="WBParaSite" id="ES5_v2.g20443.t1">
    <property type="protein sequence ID" value="ES5_v2.g20443.t1"/>
    <property type="gene ID" value="ES5_v2.g20443"/>
</dbReference>
<dbReference type="Proteomes" id="UP000887579">
    <property type="component" value="Unplaced"/>
</dbReference>
<evidence type="ECO:0000313" key="2">
    <source>
        <dbReference type="WBParaSite" id="ES5_v2.g20443.t1"/>
    </source>
</evidence>